<dbReference type="InterPro" id="IPR003789">
    <property type="entry name" value="Asn/Gln_tRNA_amidoTrase-B-like"/>
</dbReference>
<dbReference type="OrthoDB" id="9794041at2"/>
<gene>
    <name evidence="1" type="ORF">SAMN05421543_11443</name>
</gene>
<protein>
    <recommendedName>
        <fullName evidence="3">GatB/YqeY domain-containing protein</fullName>
    </recommendedName>
</protein>
<evidence type="ECO:0000313" key="2">
    <source>
        <dbReference type="Proteomes" id="UP000183508"/>
    </source>
</evidence>
<dbReference type="Proteomes" id="UP000183508">
    <property type="component" value="Unassembled WGS sequence"/>
</dbReference>
<dbReference type="STRING" id="392015.SAMN05421543_11443"/>
<dbReference type="GO" id="GO:0016884">
    <property type="term" value="F:carbon-nitrogen ligase activity, with glutamine as amido-N-donor"/>
    <property type="evidence" value="ECO:0007669"/>
    <property type="project" value="InterPro"/>
</dbReference>
<reference evidence="2" key="1">
    <citation type="submission" date="2016-10" db="EMBL/GenBank/DDBJ databases">
        <authorList>
            <person name="Varghese N."/>
        </authorList>
    </citation>
    <scope>NUCLEOTIDE SEQUENCE [LARGE SCALE GENOMIC DNA]</scope>
    <source>
        <strain evidence="2">DSM 17980</strain>
    </source>
</reference>
<name>A0A1I7K887_9BACL</name>
<dbReference type="Pfam" id="PF09424">
    <property type="entry name" value="YqeY"/>
    <property type="match status" value="1"/>
</dbReference>
<dbReference type="InterPro" id="IPR042184">
    <property type="entry name" value="YqeY/Aim41_N"/>
</dbReference>
<evidence type="ECO:0000313" key="1">
    <source>
        <dbReference type="EMBL" id="SFU93641.1"/>
    </source>
</evidence>
<keyword evidence="2" id="KW-1185">Reference proteome</keyword>
<dbReference type="EMBL" id="FPBV01000014">
    <property type="protein sequence ID" value="SFU93641.1"/>
    <property type="molecule type" value="Genomic_DNA"/>
</dbReference>
<dbReference type="InterPro" id="IPR023168">
    <property type="entry name" value="GatB_Yqey_C_2"/>
</dbReference>
<organism evidence="1 2">
    <name type="scientific">Alicyclobacillus macrosporangiidus</name>
    <dbReference type="NCBI Taxonomy" id="392015"/>
    <lineage>
        <taxon>Bacteria</taxon>
        <taxon>Bacillati</taxon>
        <taxon>Bacillota</taxon>
        <taxon>Bacilli</taxon>
        <taxon>Bacillales</taxon>
        <taxon>Alicyclobacillaceae</taxon>
        <taxon>Alicyclobacillus</taxon>
    </lineage>
</organism>
<dbReference type="PANTHER" id="PTHR28055:SF1">
    <property type="entry name" value="ALTERED INHERITANCE OF MITOCHONDRIA PROTEIN 41, MITOCHONDRIAL"/>
    <property type="match status" value="1"/>
</dbReference>
<proteinExistence type="predicted"/>
<dbReference type="InterPro" id="IPR019004">
    <property type="entry name" value="YqeY/Aim41"/>
</dbReference>
<dbReference type="SUPFAM" id="SSF89095">
    <property type="entry name" value="GatB/YqeY motif"/>
    <property type="match status" value="1"/>
</dbReference>
<dbReference type="Gene3D" id="1.10.1510.10">
    <property type="entry name" value="Uncharacterised protein YqeY/AIM41 PF09424, N-terminal domain"/>
    <property type="match status" value="1"/>
</dbReference>
<dbReference type="RefSeq" id="WP_074953657.1">
    <property type="nucleotide sequence ID" value="NZ_FPBV01000014.1"/>
</dbReference>
<evidence type="ECO:0008006" key="3">
    <source>
        <dbReference type="Google" id="ProtNLM"/>
    </source>
</evidence>
<dbReference type="PANTHER" id="PTHR28055">
    <property type="entry name" value="ALTERED INHERITANCE OF MITOCHONDRIA PROTEIN 41, MITOCHONDRIAL"/>
    <property type="match status" value="1"/>
</dbReference>
<dbReference type="eggNOG" id="COG1610">
    <property type="taxonomic scope" value="Bacteria"/>
</dbReference>
<sequence length="146" mass="16271">MSLSERLSEDMKHAMKAKDKVRLSVIRMVRSAMKNREIETGAPLDDEGILAVIQKELKQRRDSLQAFESAGRTDLAEEARQEIEILTSYLPEPLTEEDLRHLAAEVIAEVGAKGKSDMGKVMSALMPKVRGRADGRVVQQVVQSLL</sequence>
<accession>A0A1I7K887</accession>
<dbReference type="AlphaFoldDB" id="A0A1I7K887"/>
<dbReference type="Gene3D" id="1.10.10.410">
    <property type="match status" value="1"/>
</dbReference>